<dbReference type="Gene3D" id="2.40.420.20">
    <property type="match status" value="1"/>
</dbReference>
<dbReference type="EMBL" id="WNKU01000003">
    <property type="protein sequence ID" value="MTV48213.1"/>
    <property type="molecule type" value="Genomic_DNA"/>
</dbReference>
<dbReference type="RefSeq" id="WP_155475328.1">
    <property type="nucleotide sequence ID" value="NZ_WNKU01000003.1"/>
</dbReference>
<evidence type="ECO:0000313" key="7">
    <source>
        <dbReference type="EMBL" id="MTV48213.1"/>
    </source>
</evidence>
<evidence type="ECO:0000256" key="4">
    <source>
        <dbReference type="SAM" id="MobiDB-lite"/>
    </source>
</evidence>
<dbReference type="GO" id="GO:0016020">
    <property type="term" value="C:membrane"/>
    <property type="evidence" value="ECO:0007669"/>
    <property type="project" value="InterPro"/>
</dbReference>
<feature type="domain" description="YbhG-like alpha-helical hairpin" evidence="5">
    <location>
        <begin position="113"/>
        <end position="235"/>
    </location>
</feature>
<feature type="compositionally biased region" description="Pro residues" evidence="4">
    <location>
        <begin position="448"/>
        <end position="459"/>
    </location>
</feature>
<dbReference type="InterPro" id="IPR058636">
    <property type="entry name" value="Beta-barrel_YknX"/>
</dbReference>
<dbReference type="SUPFAM" id="SSF111369">
    <property type="entry name" value="HlyD-like secretion proteins"/>
    <property type="match status" value="2"/>
</dbReference>
<dbReference type="PANTHER" id="PTHR32347">
    <property type="entry name" value="EFFLUX SYSTEM COMPONENT YKNX-RELATED"/>
    <property type="match status" value="1"/>
</dbReference>
<comment type="caution">
    <text evidence="7">The sequence shown here is derived from an EMBL/GenBank/DDBJ whole genome shotgun (WGS) entry which is preliminary data.</text>
</comment>
<dbReference type="Proteomes" id="UP000430670">
    <property type="component" value="Unassembled WGS sequence"/>
</dbReference>
<dbReference type="InterPro" id="IPR006143">
    <property type="entry name" value="RND_pump_MFP"/>
</dbReference>
<organism evidence="7 8">
    <name type="scientific">Heliobacterium mobile</name>
    <name type="common">Heliobacillus mobilis</name>
    <dbReference type="NCBI Taxonomy" id="28064"/>
    <lineage>
        <taxon>Bacteria</taxon>
        <taxon>Bacillati</taxon>
        <taxon>Bacillota</taxon>
        <taxon>Clostridia</taxon>
        <taxon>Eubacteriales</taxon>
        <taxon>Heliobacteriaceae</taxon>
        <taxon>Heliobacterium</taxon>
    </lineage>
</organism>
<dbReference type="AlphaFoldDB" id="A0A6I3SH80"/>
<comment type="subcellular location">
    <subcellularLocation>
        <location evidence="1">Cell envelope</location>
    </subcellularLocation>
</comment>
<feature type="region of interest" description="Disordered" evidence="4">
    <location>
        <begin position="411"/>
        <end position="459"/>
    </location>
</feature>
<evidence type="ECO:0000313" key="8">
    <source>
        <dbReference type="Proteomes" id="UP000430670"/>
    </source>
</evidence>
<keyword evidence="3" id="KW-0175">Coiled coil</keyword>
<feature type="compositionally biased region" description="Basic and acidic residues" evidence="4">
    <location>
        <begin position="411"/>
        <end position="421"/>
    </location>
</feature>
<evidence type="ECO:0000259" key="6">
    <source>
        <dbReference type="Pfam" id="PF25990"/>
    </source>
</evidence>
<dbReference type="Pfam" id="PF25990">
    <property type="entry name" value="Beta-barrel_YknX"/>
    <property type="match status" value="1"/>
</dbReference>
<accession>A0A6I3SH80</accession>
<sequence>MSTSGIPEPEKPSKRFGKWFSEKKIALVTTTVLLLGTGAGYYYWQHHQVNEAAVVTYRNYVVKRGNVSEKISALGTLKPIRTQEIKAKADGTILQVLVKETDLVQANQTILTMDNSSSQAQVASRESGLAQARYDLKKALDGPEPEEITKAEATVRQDEISYQRNLASLKRIQALYESGAETKDNLEKAQVDVDTSEQKLLSSRADLETVRKGTKPEEIEVLKAKVKEAEANLKSAMSDYSGTEISVPFSGRVLAMNVEAGEFAPQEMVMATVADLSIIQGSFYVKEIDIAKVKLGMNAQITVDALGGKVFTGKVTRVGQNPKTIDNIVNYEVLVDIDNTDGELRSGMTMSADIVLNQKADALTVPLDAVVTQDGKEGVYVPSDGPQPRFVPVKTGIRTDTDVEVMEGIHEGDRILIENKQRKTTTTNTSSTKNNQNSQNKNSNNPLGGPPMGGPPPGM</sequence>
<proteinExistence type="inferred from homology"/>
<dbReference type="Gene3D" id="2.40.30.170">
    <property type="match status" value="1"/>
</dbReference>
<evidence type="ECO:0000256" key="3">
    <source>
        <dbReference type="ARBA" id="ARBA00023054"/>
    </source>
</evidence>
<reference evidence="7 8" key="1">
    <citation type="submission" date="2019-11" db="EMBL/GenBank/DDBJ databases">
        <title>Whole-genome sequence of a the green, strictly anaerobic photosynthetic bacterium Heliobacillus mobilis DSM 6151.</title>
        <authorList>
            <person name="Kyndt J.A."/>
            <person name="Meyer T.E."/>
        </authorList>
    </citation>
    <scope>NUCLEOTIDE SEQUENCE [LARGE SCALE GENOMIC DNA]</scope>
    <source>
        <strain evidence="7 8">DSM 6151</strain>
    </source>
</reference>
<dbReference type="InterPro" id="IPR059052">
    <property type="entry name" value="HH_YbhG-like"/>
</dbReference>
<dbReference type="Gene3D" id="2.40.50.100">
    <property type="match status" value="1"/>
</dbReference>
<dbReference type="NCBIfam" id="TIGR01730">
    <property type="entry name" value="RND_mfp"/>
    <property type="match status" value="1"/>
</dbReference>
<dbReference type="PANTHER" id="PTHR32347:SF14">
    <property type="entry name" value="EFFLUX SYSTEM COMPONENT YKNX-RELATED"/>
    <property type="match status" value="1"/>
</dbReference>
<dbReference type="Pfam" id="PF25881">
    <property type="entry name" value="HH_YBHG"/>
    <property type="match status" value="1"/>
</dbReference>
<comment type="similarity">
    <text evidence="2">Belongs to the membrane fusion protein (MFP) (TC 8.A.1) family.</text>
</comment>
<keyword evidence="8" id="KW-1185">Reference proteome</keyword>
<evidence type="ECO:0000256" key="2">
    <source>
        <dbReference type="ARBA" id="ARBA00009477"/>
    </source>
</evidence>
<dbReference type="GO" id="GO:0030313">
    <property type="term" value="C:cell envelope"/>
    <property type="evidence" value="ECO:0007669"/>
    <property type="project" value="UniProtKB-SubCell"/>
</dbReference>
<dbReference type="OrthoDB" id="250565at2"/>
<feature type="domain" description="YknX-like beta-barrel" evidence="6">
    <location>
        <begin position="285"/>
        <end position="354"/>
    </location>
</feature>
<evidence type="ECO:0000259" key="5">
    <source>
        <dbReference type="Pfam" id="PF25881"/>
    </source>
</evidence>
<feature type="compositionally biased region" description="Low complexity" evidence="4">
    <location>
        <begin position="424"/>
        <end position="445"/>
    </location>
</feature>
<evidence type="ECO:0000256" key="1">
    <source>
        <dbReference type="ARBA" id="ARBA00004196"/>
    </source>
</evidence>
<gene>
    <name evidence="7" type="ORF">GJ688_04340</name>
</gene>
<protein>
    <submittedName>
        <fullName evidence="7">Efflux RND transporter periplasmic adaptor subunit</fullName>
    </submittedName>
</protein>
<name>A0A6I3SH80_HELMO</name>
<dbReference type="InterPro" id="IPR050465">
    <property type="entry name" value="UPF0194_transport"/>
</dbReference>
<dbReference type="GO" id="GO:0022857">
    <property type="term" value="F:transmembrane transporter activity"/>
    <property type="evidence" value="ECO:0007669"/>
    <property type="project" value="InterPro"/>
</dbReference>